<comment type="caution">
    <text evidence="1">The sequence shown here is derived from an EMBL/GenBank/DDBJ whole genome shotgun (WGS) entry which is preliminary data.</text>
</comment>
<accession>A0A4Z2H8D2</accession>
<dbReference type="Proteomes" id="UP000314294">
    <property type="component" value="Unassembled WGS sequence"/>
</dbReference>
<organism evidence="1 2">
    <name type="scientific">Liparis tanakae</name>
    <name type="common">Tanaka's snailfish</name>
    <dbReference type="NCBI Taxonomy" id="230148"/>
    <lineage>
        <taxon>Eukaryota</taxon>
        <taxon>Metazoa</taxon>
        <taxon>Chordata</taxon>
        <taxon>Craniata</taxon>
        <taxon>Vertebrata</taxon>
        <taxon>Euteleostomi</taxon>
        <taxon>Actinopterygii</taxon>
        <taxon>Neopterygii</taxon>
        <taxon>Teleostei</taxon>
        <taxon>Neoteleostei</taxon>
        <taxon>Acanthomorphata</taxon>
        <taxon>Eupercaria</taxon>
        <taxon>Perciformes</taxon>
        <taxon>Cottioidei</taxon>
        <taxon>Cottales</taxon>
        <taxon>Liparidae</taxon>
        <taxon>Liparis</taxon>
    </lineage>
</organism>
<sequence>MEKNVMRFFVFFGDGPAGRSLDSPRFGELAICLPPRSLKKPRPKEERAFLVPKLPSLALGGDEESGDI</sequence>
<evidence type="ECO:0000313" key="2">
    <source>
        <dbReference type="Proteomes" id="UP000314294"/>
    </source>
</evidence>
<dbReference type="AlphaFoldDB" id="A0A4Z2H8D2"/>
<proteinExistence type="predicted"/>
<dbReference type="EMBL" id="SRLO01000318">
    <property type="protein sequence ID" value="TNN61283.1"/>
    <property type="molecule type" value="Genomic_DNA"/>
</dbReference>
<name>A0A4Z2H8D2_9TELE</name>
<reference evidence="1 2" key="1">
    <citation type="submission" date="2019-03" db="EMBL/GenBank/DDBJ databases">
        <title>First draft genome of Liparis tanakae, snailfish: a comprehensive survey of snailfish specific genes.</title>
        <authorList>
            <person name="Kim W."/>
            <person name="Song I."/>
            <person name="Jeong J.-H."/>
            <person name="Kim D."/>
            <person name="Kim S."/>
            <person name="Ryu S."/>
            <person name="Song J.Y."/>
            <person name="Lee S.K."/>
        </authorList>
    </citation>
    <scope>NUCLEOTIDE SEQUENCE [LARGE SCALE GENOMIC DNA]</scope>
    <source>
        <tissue evidence="1">Muscle</tissue>
    </source>
</reference>
<gene>
    <name evidence="1" type="ORF">EYF80_028486</name>
</gene>
<evidence type="ECO:0000313" key="1">
    <source>
        <dbReference type="EMBL" id="TNN61283.1"/>
    </source>
</evidence>
<keyword evidence="2" id="KW-1185">Reference proteome</keyword>
<protein>
    <submittedName>
        <fullName evidence="1">Uncharacterized protein</fullName>
    </submittedName>
</protein>